<proteinExistence type="predicted"/>
<dbReference type="PANTHER" id="PTHR37984:SF5">
    <property type="entry name" value="PROTEIN NYNRIN-LIKE"/>
    <property type="match status" value="1"/>
</dbReference>
<dbReference type="PANTHER" id="PTHR37984">
    <property type="entry name" value="PROTEIN CBG26694"/>
    <property type="match status" value="1"/>
</dbReference>
<dbReference type="SUPFAM" id="SSF56672">
    <property type="entry name" value="DNA/RNA polymerases"/>
    <property type="match status" value="1"/>
</dbReference>
<dbReference type="CDD" id="cd01647">
    <property type="entry name" value="RT_LTR"/>
    <property type="match status" value="1"/>
</dbReference>
<evidence type="ECO:0000313" key="2">
    <source>
        <dbReference type="EMBL" id="KFD64686.1"/>
    </source>
</evidence>
<dbReference type="AlphaFoldDB" id="A0A085N5E0"/>
<organism evidence="2">
    <name type="scientific">Trichuris suis</name>
    <name type="common">pig whipworm</name>
    <dbReference type="NCBI Taxonomy" id="68888"/>
    <lineage>
        <taxon>Eukaryota</taxon>
        <taxon>Metazoa</taxon>
        <taxon>Ecdysozoa</taxon>
        <taxon>Nematoda</taxon>
        <taxon>Enoplea</taxon>
        <taxon>Dorylaimia</taxon>
        <taxon>Trichinellida</taxon>
        <taxon>Trichuridae</taxon>
        <taxon>Trichuris</taxon>
    </lineage>
</organism>
<sequence length="233" mass="26279">MPSYIEHIAPLTGSLSSLGRDLTKGSPLWDHMPRTVSPYVIGLRRDRERVTLLRGFKAVSMQGVVALCSAGIFIHPLALPQTINPHVILDQHPLPRFEELMAKLNGGTLFSVIDLKDAYLQMRVHRESQKYLVIATHRGYFRYKRLPFGLSFAPALFQRAMVQILAGVEGVAVYIDDIIVTGCDEQQHMKRLHMVLSGLKKAGVRTRTSKCKFLCKSVTYLGQDIELMRMAFI</sequence>
<protein>
    <recommendedName>
        <fullName evidence="1">Reverse transcriptase domain-containing protein</fullName>
    </recommendedName>
</protein>
<dbReference type="InterPro" id="IPR050951">
    <property type="entry name" value="Retrovirus_Pol_polyprotein"/>
</dbReference>
<dbReference type="Gene3D" id="3.30.70.270">
    <property type="match status" value="1"/>
</dbReference>
<dbReference type="Gene3D" id="3.10.10.10">
    <property type="entry name" value="HIV Type 1 Reverse Transcriptase, subunit A, domain 1"/>
    <property type="match status" value="1"/>
</dbReference>
<dbReference type="InterPro" id="IPR000477">
    <property type="entry name" value="RT_dom"/>
</dbReference>
<dbReference type="InterPro" id="IPR043128">
    <property type="entry name" value="Rev_trsase/Diguanyl_cyclase"/>
</dbReference>
<dbReference type="InterPro" id="IPR043502">
    <property type="entry name" value="DNA/RNA_pol_sf"/>
</dbReference>
<reference evidence="2" key="1">
    <citation type="journal article" date="2014" name="Nat. Genet.">
        <title>Genome and transcriptome of the porcine whipworm Trichuris suis.</title>
        <authorList>
            <person name="Jex A.R."/>
            <person name="Nejsum P."/>
            <person name="Schwarz E.M."/>
            <person name="Hu L."/>
            <person name="Young N.D."/>
            <person name="Hall R.S."/>
            <person name="Korhonen P.K."/>
            <person name="Liao S."/>
            <person name="Thamsborg S."/>
            <person name="Xia J."/>
            <person name="Xu P."/>
            <person name="Wang S."/>
            <person name="Scheerlinck J.P."/>
            <person name="Hofmann A."/>
            <person name="Sternberg P.W."/>
            <person name="Wang J."/>
            <person name="Gasser R.B."/>
        </authorList>
    </citation>
    <scope>NUCLEOTIDE SEQUENCE [LARGE SCALE GENOMIC DNA]</scope>
    <source>
        <strain evidence="2">DCEP-RM93F</strain>
    </source>
</reference>
<dbReference type="PROSITE" id="PS50878">
    <property type="entry name" value="RT_POL"/>
    <property type="match status" value="1"/>
</dbReference>
<evidence type="ECO:0000259" key="1">
    <source>
        <dbReference type="PROSITE" id="PS50878"/>
    </source>
</evidence>
<feature type="domain" description="Reverse transcriptase" evidence="1">
    <location>
        <begin position="1"/>
        <end position="225"/>
    </location>
</feature>
<dbReference type="Proteomes" id="UP000030758">
    <property type="component" value="Unassembled WGS sequence"/>
</dbReference>
<gene>
    <name evidence="2" type="ORF">M514_07829</name>
</gene>
<dbReference type="EMBL" id="KL367552">
    <property type="protein sequence ID" value="KFD64686.1"/>
    <property type="molecule type" value="Genomic_DNA"/>
</dbReference>
<dbReference type="Pfam" id="PF00078">
    <property type="entry name" value="RVT_1"/>
    <property type="match status" value="1"/>
</dbReference>
<accession>A0A085N5E0</accession>
<name>A0A085N5E0_9BILA</name>